<accession>A0ACC0CXT5</accession>
<protein>
    <submittedName>
        <fullName evidence="1">Carbonic anhydrase</fullName>
    </submittedName>
</protein>
<name>A0ACC0CXT5_9PEZI</name>
<evidence type="ECO:0000313" key="2">
    <source>
        <dbReference type="Proteomes" id="UP001497680"/>
    </source>
</evidence>
<sequence length="331" mass="35719">MQSVFSHLFLLAASVTPALAFCGAHTHLDRRVEGEGVTISSFGYTGTNGPLLWTQLNTTENELCSTGTNQSPINMVEGQFQLISASDVELAIPDVPEGAPFENLGTNVEVVMKDVGGQFVLEGKNYTLEQFHFHHPSEHIDNNVSLPMEMHMVFSTEAKEIAVIGVYVDLVDTTSILELHILPRATPSTLLETIFSSVGEIATPGTSTTTKPLVMSELVDLLKAGSFQRYTGSLTTPPCSESVEWSVATEKLLLSKATYQAARDVIGFNARYPQGNLGEQNLLSMAITAAQAETPVEVPAETPAEAPANATAATAVRRRQRLQKKRGTSLE</sequence>
<comment type="caution">
    <text evidence="1">The sequence shown here is derived from an EMBL/GenBank/DDBJ whole genome shotgun (WGS) entry which is preliminary data.</text>
</comment>
<evidence type="ECO:0000313" key="1">
    <source>
        <dbReference type="EMBL" id="KAI6085264.1"/>
    </source>
</evidence>
<gene>
    <name evidence="1" type="ORF">F4821DRAFT_152363</name>
</gene>
<reference evidence="1 2" key="1">
    <citation type="journal article" date="2022" name="New Phytol.">
        <title>Ecological generalism drives hyperdiversity of secondary metabolite gene clusters in xylarialean endophytes.</title>
        <authorList>
            <person name="Franco M.E.E."/>
            <person name="Wisecaver J.H."/>
            <person name="Arnold A.E."/>
            <person name="Ju Y.M."/>
            <person name="Slot J.C."/>
            <person name="Ahrendt S."/>
            <person name="Moore L.P."/>
            <person name="Eastman K.E."/>
            <person name="Scott K."/>
            <person name="Konkel Z."/>
            <person name="Mondo S.J."/>
            <person name="Kuo A."/>
            <person name="Hayes R.D."/>
            <person name="Haridas S."/>
            <person name="Andreopoulos B."/>
            <person name="Riley R."/>
            <person name="LaButti K."/>
            <person name="Pangilinan J."/>
            <person name="Lipzen A."/>
            <person name="Amirebrahimi M."/>
            <person name="Yan J."/>
            <person name="Adam C."/>
            <person name="Keymanesh K."/>
            <person name="Ng V."/>
            <person name="Louie K."/>
            <person name="Northen T."/>
            <person name="Drula E."/>
            <person name="Henrissat B."/>
            <person name="Hsieh H.M."/>
            <person name="Youens-Clark K."/>
            <person name="Lutzoni F."/>
            <person name="Miadlikowska J."/>
            <person name="Eastwood D.C."/>
            <person name="Hamelin R.C."/>
            <person name="Grigoriev I.V."/>
            <person name="U'Ren J.M."/>
        </authorList>
    </citation>
    <scope>NUCLEOTIDE SEQUENCE [LARGE SCALE GENOMIC DNA]</scope>
    <source>
        <strain evidence="1 2">ER1909</strain>
    </source>
</reference>
<dbReference type="EMBL" id="MU394327">
    <property type="protein sequence ID" value="KAI6085264.1"/>
    <property type="molecule type" value="Genomic_DNA"/>
</dbReference>
<keyword evidence="2" id="KW-1185">Reference proteome</keyword>
<organism evidence="1 2">
    <name type="scientific">Hypoxylon rubiginosum</name>
    <dbReference type="NCBI Taxonomy" id="110542"/>
    <lineage>
        <taxon>Eukaryota</taxon>
        <taxon>Fungi</taxon>
        <taxon>Dikarya</taxon>
        <taxon>Ascomycota</taxon>
        <taxon>Pezizomycotina</taxon>
        <taxon>Sordariomycetes</taxon>
        <taxon>Xylariomycetidae</taxon>
        <taxon>Xylariales</taxon>
        <taxon>Hypoxylaceae</taxon>
        <taxon>Hypoxylon</taxon>
    </lineage>
</organism>
<dbReference type="Proteomes" id="UP001497680">
    <property type="component" value="Unassembled WGS sequence"/>
</dbReference>
<proteinExistence type="predicted"/>